<dbReference type="STRING" id="429701.A0A2G9HUD8"/>
<dbReference type="PRINTS" id="PR00364">
    <property type="entry name" value="DISEASERSIST"/>
</dbReference>
<organism evidence="8 9">
    <name type="scientific">Handroanthus impetiginosus</name>
    <dbReference type="NCBI Taxonomy" id="429701"/>
    <lineage>
        <taxon>Eukaryota</taxon>
        <taxon>Viridiplantae</taxon>
        <taxon>Streptophyta</taxon>
        <taxon>Embryophyta</taxon>
        <taxon>Tracheophyta</taxon>
        <taxon>Spermatophyta</taxon>
        <taxon>Magnoliopsida</taxon>
        <taxon>eudicotyledons</taxon>
        <taxon>Gunneridae</taxon>
        <taxon>Pentapetalae</taxon>
        <taxon>asterids</taxon>
        <taxon>lamiids</taxon>
        <taxon>Lamiales</taxon>
        <taxon>Bignoniaceae</taxon>
        <taxon>Crescentiina</taxon>
        <taxon>Tabebuia alliance</taxon>
        <taxon>Handroanthus</taxon>
    </lineage>
</organism>
<dbReference type="InterPro" id="IPR056789">
    <property type="entry name" value="LRR_R13L1-DRL21"/>
</dbReference>
<dbReference type="GO" id="GO:0043531">
    <property type="term" value="F:ADP binding"/>
    <property type="evidence" value="ECO:0007669"/>
    <property type="project" value="InterPro"/>
</dbReference>
<evidence type="ECO:0000313" key="9">
    <source>
        <dbReference type="Proteomes" id="UP000231279"/>
    </source>
</evidence>
<evidence type="ECO:0000313" key="8">
    <source>
        <dbReference type="EMBL" id="PIN21127.1"/>
    </source>
</evidence>
<evidence type="ECO:0000256" key="1">
    <source>
        <dbReference type="ARBA" id="ARBA00022741"/>
    </source>
</evidence>
<feature type="domain" description="Disease resistance protein winged helix" evidence="6">
    <location>
        <begin position="397"/>
        <end position="440"/>
    </location>
</feature>
<dbReference type="Proteomes" id="UP000231279">
    <property type="component" value="Unassembled WGS sequence"/>
</dbReference>
<dbReference type="SUPFAM" id="SSF52540">
    <property type="entry name" value="P-loop containing nucleoside triphosphate hydrolases"/>
    <property type="match status" value="1"/>
</dbReference>
<keyword evidence="1" id="KW-0547">Nucleotide-binding</keyword>
<evidence type="ECO:0000256" key="2">
    <source>
        <dbReference type="ARBA" id="ARBA00022821"/>
    </source>
</evidence>
<dbReference type="InterPro" id="IPR058922">
    <property type="entry name" value="WHD_DRP"/>
</dbReference>
<feature type="region of interest" description="Disordered" evidence="4">
    <location>
        <begin position="324"/>
        <end position="357"/>
    </location>
</feature>
<dbReference type="PANTHER" id="PTHR47186:SF24">
    <property type="entry name" value="DISEASE RESISTANCE RPP13-LIKE PROTEIN 1"/>
    <property type="match status" value="1"/>
</dbReference>
<evidence type="ECO:0000256" key="4">
    <source>
        <dbReference type="SAM" id="MobiDB-lite"/>
    </source>
</evidence>
<reference evidence="9" key="1">
    <citation type="journal article" date="2018" name="Gigascience">
        <title>Genome assembly of the Pink Ipe (Handroanthus impetiginosus, Bignoniaceae), a highly valued, ecologically keystone Neotropical timber forest tree.</title>
        <authorList>
            <person name="Silva-Junior O.B."/>
            <person name="Grattapaglia D."/>
            <person name="Novaes E."/>
            <person name="Collevatti R.G."/>
        </authorList>
    </citation>
    <scope>NUCLEOTIDE SEQUENCE [LARGE SCALE GENOMIC DNA]</scope>
    <source>
        <strain evidence="9">cv. UFG-1</strain>
    </source>
</reference>
<dbReference type="Pfam" id="PF13855">
    <property type="entry name" value="LRR_8"/>
    <property type="match status" value="1"/>
</dbReference>
<dbReference type="EMBL" id="NKXS01001000">
    <property type="protein sequence ID" value="PIN21127.1"/>
    <property type="molecule type" value="Genomic_DNA"/>
</dbReference>
<evidence type="ECO:0000259" key="7">
    <source>
        <dbReference type="Pfam" id="PF25019"/>
    </source>
</evidence>
<protein>
    <submittedName>
        <fullName evidence="8">Apoptotic ATPase</fullName>
    </submittedName>
</protein>
<dbReference type="Pfam" id="PF23559">
    <property type="entry name" value="WHD_DRP"/>
    <property type="match status" value="1"/>
</dbReference>
<evidence type="ECO:0000256" key="3">
    <source>
        <dbReference type="ARBA" id="ARBA00022840"/>
    </source>
</evidence>
<sequence length="914" mass="104206">MERLVVLESRPLEISKEFESRRLIEENIIGALKDENIHTIGICGVGGIGKTRMATRIGEKVKEEKLFDFVVMVRLGPNPDLKRIVYEISDYFGVRLQRGDFVATKDELLSRLNMEDRILIILDDIREILDIKKIGIPLQKHKGSCKIVITSRYKSFCLAMGVQEIFVVQGFTKEPSREEVGSSTESSSLYPPARSVSEYFKWLPFRHKVLGADINVKQEEGSSQILLHKLNTLPPRRGRVKARVFESLSASLDGILRNLVFGSSPDKRSIYSRPAWSSPASGGKSGTNLHYHMDRKRFHSPPMPLPTIEEVRVDSPERYRLEGGEEIHDDDVPPADYPESSGLEQGEERHEEDVCPHSFSEGHKDQICHEAELEVSMDMVLHENRYLKDCILFCSGFPSDYGFTRDMLVWQWIAEGLIKLEKDEKIEEECIHYFDTLLKLDYIVPCGYDHCFDNTIYDVGDKMKAFPQEQLLKPKFRSYSDINESDAGKIEHLSLDSKEIDHIDFGILKQCSSLQTLIIHRCYGMQVKHLPCDLFLKLKDLKILNLSHTNIEELPSSVVNLRELRYLDMSETPISWLPESIHCLGNLQTLKLDGCLSLTELPKCTSELINLQHLVLDVVQLQSMPKGIGKLLKLRTLRAFLIGEEDGNRIGELENMNKLKGSFDLLNLEYVMSKDEAAEARLCNKRDLKKIDLHWSDLQDEKNPNEEEILESLQPPIGIQELTIIFYSGGMLPSWISNPSFSEIVSVILYKCRYVGSLPSLGELPSLKLLKIVENHEVKEINNSFCRKQTDQHRVAFPKLEKLSFGSMYKLEKWTEIENGDFPSLHSLIIEYCPKLAALPFLSHLNSLSHMEIRSCQELSCFPEGGLPATLGCLMITDCPGLKSRCCDEQCEDWSKVAHVPDLYIDCQKVSVQP</sequence>
<name>A0A2G9HUD8_9LAMI</name>
<dbReference type="PANTHER" id="PTHR47186">
    <property type="entry name" value="LEUCINE-RICH REPEAT-CONTAINING PROTEIN 57"/>
    <property type="match status" value="1"/>
</dbReference>
<dbReference type="AlphaFoldDB" id="A0A2G9HUD8"/>
<feature type="region of interest" description="Disordered" evidence="4">
    <location>
        <begin position="271"/>
        <end position="290"/>
    </location>
</feature>
<feature type="domain" description="R13L1/DRL21-like LRR repeat region" evidence="7">
    <location>
        <begin position="650"/>
        <end position="773"/>
    </location>
</feature>
<dbReference type="Gene3D" id="3.40.50.300">
    <property type="entry name" value="P-loop containing nucleotide triphosphate hydrolases"/>
    <property type="match status" value="1"/>
</dbReference>
<proteinExistence type="predicted"/>
<dbReference type="Pfam" id="PF25019">
    <property type="entry name" value="LRR_R13L1-DRL21"/>
    <property type="match status" value="1"/>
</dbReference>
<keyword evidence="2" id="KW-0611">Plant defense</keyword>
<dbReference type="InterPro" id="IPR002182">
    <property type="entry name" value="NB-ARC"/>
</dbReference>
<gene>
    <name evidence="8" type="ORF">CDL12_06191</name>
</gene>
<dbReference type="InterPro" id="IPR032675">
    <property type="entry name" value="LRR_dom_sf"/>
</dbReference>
<accession>A0A2G9HUD8</accession>
<feature type="domain" description="NB-ARC" evidence="5">
    <location>
        <begin position="26"/>
        <end position="174"/>
    </location>
</feature>
<dbReference type="Pfam" id="PF00931">
    <property type="entry name" value="NB-ARC"/>
    <property type="match status" value="1"/>
</dbReference>
<evidence type="ECO:0000259" key="5">
    <source>
        <dbReference type="Pfam" id="PF00931"/>
    </source>
</evidence>
<dbReference type="Gene3D" id="3.80.10.10">
    <property type="entry name" value="Ribonuclease Inhibitor"/>
    <property type="match status" value="2"/>
</dbReference>
<keyword evidence="9" id="KW-1185">Reference proteome</keyword>
<comment type="caution">
    <text evidence="8">The sequence shown here is derived from an EMBL/GenBank/DDBJ whole genome shotgun (WGS) entry which is preliminary data.</text>
</comment>
<evidence type="ECO:0000259" key="6">
    <source>
        <dbReference type="Pfam" id="PF23559"/>
    </source>
</evidence>
<dbReference type="SUPFAM" id="SSF52058">
    <property type="entry name" value="L domain-like"/>
    <property type="match status" value="1"/>
</dbReference>
<keyword evidence="3" id="KW-0067">ATP-binding</keyword>
<feature type="compositionally biased region" description="Basic and acidic residues" evidence="4">
    <location>
        <begin position="346"/>
        <end position="357"/>
    </location>
</feature>
<dbReference type="InterPro" id="IPR027417">
    <property type="entry name" value="P-loop_NTPase"/>
</dbReference>
<dbReference type="OrthoDB" id="1935327at2759"/>
<dbReference type="InterPro" id="IPR001611">
    <property type="entry name" value="Leu-rich_rpt"/>
</dbReference>